<dbReference type="NCBIfam" id="TIGR00377">
    <property type="entry name" value="ant_ant_sig"/>
    <property type="match status" value="1"/>
</dbReference>
<dbReference type="PANTHER" id="PTHR33495:SF2">
    <property type="entry name" value="ANTI-SIGMA FACTOR ANTAGONIST TM_1081-RELATED"/>
    <property type="match status" value="1"/>
</dbReference>
<organism evidence="4 5">
    <name type="scientific">Aliishimia ponticola</name>
    <dbReference type="NCBI Taxonomy" id="2499833"/>
    <lineage>
        <taxon>Bacteria</taxon>
        <taxon>Pseudomonadati</taxon>
        <taxon>Pseudomonadota</taxon>
        <taxon>Alphaproteobacteria</taxon>
        <taxon>Rhodobacterales</taxon>
        <taxon>Paracoccaceae</taxon>
        <taxon>Aliishimia</taxon>
    </lineage>
</organism>
<dbReference type="InterPro" id="IPR002645">
    <property type="entry name" value="STAS_dom"/>
</dbReference>
<dbReference type="OrthoDB" id="9796076at2"/>
<feature type="domain" description="STAS" evidence="3">
    <location>
        <begin position="21"/>
        <end position="110"/>
    </location>
</feature>
<reference evidence="4 5" key="1">
    <citation type="submission" date="2019-04" db="EMBL/GenBank/DDBJ databases">
        <title>Shimia ponticola sp. nov., isolated from seawater.</title>
        <authorList>
            <person name="Kim Y.-O."/>
            <person name="Yoon J.-H."/>
        </authorList>
    </citation>
    <scope>NUCLEOTIDE SEQUENCE [LARGE SCALE GENOMIC DNA]</scope>
    <source>
        <strain evidence="4 5">MYP11</strain>
    </source>
</reference>
<name>A0A4S4NB88_9RHOB</name>
<dbReference type="CDD" id="cd07043">
    <property type="entry name" value="STAS_anti-anti-sigma_factors"/>
    <property type="match status" value="1"/>
</dbReference>
<dbReference type="SUPFAM" id="SSF52091">
    <property type="entry name" value="SpoIIaa-like"/>
    <property type="match status" value="1"/>
</dbReference>
<dbReference type="Proteomes" id="UP000306602">
    <property type="component" value="Unassembled WGS sequence"/>
</dbReference>
<dbReference type="PANTHER" id="PTHR33495">
    <property type="entry name" value="ANTI-SIGMA FACTOR ANTAGONIST TM_1081-RELATED-RELATED"/>
    <property type="match status" value="1"/>
</dbReference>
<evidence type="ECO:0000313" key="4">
    <source>
        <dbReference type="EMBL" id="THH36642.1"/>
    </source>
</evidence>
<dbReference type="AlphaFoldDB" id="A0A4S4NB88"/>
<dbReference type="PROSITE" id="PS50801">
    <property type="entry name" value="STAS"/>
    <property type="match status" value="1"/>
</dbReference>
<evidence type="ECO:0000313" key="5">
    <source>
        <dbReference type="Proteomes" id="UP000306602"/>
    </source>
</evidence>
<evidence type="ECO:0000259" key="3">
    <source>
        <dbReference type="PROSITE" id="PS50801"/>
    </source>
</evidence>
<sequence length="112" mass="12052">MNLSSTTDGNRRVVTVNESRIDAAVALTFKEQMRTETESGPDTVILDLQQVQFVDSSGLGAIVAAMKTMGKGRTLALAGLNPTVSKVFQLTRMDSVFQLFPTLDDALDSLDA</sequence>
<protein>
    <recommendedName>
        <fullName evidence="2">Anti-sigma factor antagonist</fullName>
    </recommendedName>
</protein>
<proteinExistence type="inferred from homology"/>
<dbReference type="Gene3D" id="3.30.750.24">
    <property type="entry name" value="STAS domain"/>
    <property type="match status" value="1"/>
</dbReference>
<evidence type="ECO:0000256" key="1">
    <source>
        <dbReference type="ARBA" id="ARBA00009013"/>
    </source>
</evidence>
<accession>A0A4S4NB88</accession>
<dbReference type="EMBL" id="SRKY01000002">
    <property type="protein sequence ID" value="THH36642.1"/>
    <property type="molecule type" value="Genomic_DNA"/>
</dbReference>
<keyword evidence="5" id="KW-1185">Reference proteome</keyword>
<gene>
    <name evidence="4" type="ORF">E4Z66_06745</name>
</gene>
<dbReference type="InterPro" id="IPR003658">
    <property type="entry name" value="Anti-sigma_ant"/>
</dbReference>
<dbReference type="Pfam" id="PF01740">
    <property type="entry name" value="STAS"/>
    <property type="match status" value="1"/>
</dbReference>
<dbReference type="InterPro" id="IPR036513">
    <property type="entry name" value="STAS_dom_sf"/>
</dbReference>
<comment type="caution">
    <text evidence="4">The sequence shown here is derived from an EMBL/GenBank/DDBJ whole genome shotgun (WGS) entry which is preliminary data.</text>
</comment>
<evidence type="ECO:0000256" key="2">
    <source>
        <dbReference type="RuleBase" id="RU003749"/>
    </source>
</evidence>
<dbReference type="RefSeq" id="WP_136462243.1">
    <property type="nucleotide sequence ID" value="NZ_SRKY01000002.1"/>
</dbReference>
<comment type="similarity">
    <text evidence="1 2">Belongs to the anti-sigma-factor antagonist family.</text>
</comment>
<dbReference type="GO" id="GO:0043856">
    <property type="term" value="F:anti-sigma factor antagonist activity"/>
    <property type="evidence" value="ECO:0007669"/>
    <property type="project" value="InterPro"/>
</dbReference>